<keyword evidence="2" id="KW-0472">Membrane</keyword>
<dbReference type="AlphaFoldDB" id="A0A7S1Z3N9"/>
<evidence type="ECO:0000256" key="2">
    <source>
        <dbReference type="SAM" id="Phobius"/>
    </source>
</evidence>
<feature type="compositionally biased region" description="Basic and acidic residues" evidence="1">
    <location>
        <begin position="962"/>
        <end position="976"/>
    </location>
</feature>
<feature type="compositionally biased region" description="Basic residues" evidence="1">
    <location>
        <begin position="910"/>
        <end position="929"/>
    </location>
</feature>
<sequence>MAGRQCRRGRALKRAAALLSISAIASVSMYHVAEARLADRGRVVTMRNTRSEAEKKINARAGRFNSAARSEQPIEGPKYRGRGRHDAERQLDKRREDERRQAQAVELAKEKEELFDQHGGLRKASTDMSSTEEFERELSQLTGCCETWSAYSAAQMCSLYGEDCNTGNEPSHDSGDDDCTQAGLSFIGVSFSVLTPKGNPYSYQLCDQYPMESLIDRDYDYVMSMDEDGWLVGGGYKPFDYSGKMPYIDSSHTELLRIGSIDPTYGGTSIEQVYTAVASITFPPFSIFPEFVKGGGGHHSDSGDDEVPSCDVTLIVSVVETYEDGSSYSSYEVFLDNLFDAMDAFGGGPCMDDHDTDPHVSMARGVKFKSSYHQQQYFYKVNLEVAVWQAMYPKGVVIGSTSSAAFPPDRASYNRKKVGFGNLYFFYDRANITKAFLPNRDLSSTESYYASFYTNGGYSNIASTVTKIPFDYSGSGSGDNDQYYEHNPYAWNAQMAKHDMTDGWDLPPNCGMEGETFFGIPLSRSSDSKLTSSSTFQNQFDFDPLCDRNFTYMMKFGTNHGWLVGEQIGNGAGSIVDKDTAHIPIFYTGTTNEAMGGMSLSNLIKVAKSLDFGVLYIKPAFVFQDDDGSIKLQFEADANSALGYLYDNLCKMIGLQWNYDSPYNEMGLYTNCAMHASGDRAKYGCGPENGGSGGFCPQMTLAYRVNFQSEEHAAAYFDAGNNYIDYWRKLYPSGVAVGTTKFCPDGGCLGLFLNRYDLYEVYKPDLGGSWVEYNGGTFAPTISPAPTQSGGCDNPDNRHLDKCFVLHHKRKASSAAWESLGVVGQFSVLLLTFMATTLAISIFLARARKRKRKGESYLAFLVRDLKRRKRRKKLRKRSTNRDLEEDILGKGNFDDDAYSPAPPPRPGKSPAKKPRSKSRDRRGASKSRAVKPVSVQPEGDENKSRCSSKRRRSRSASRSRGGRSDSRSRKPKDGKGKSSSAQSSRRQLV</sequence>
<keyword evidence="2" id="KW-0812">Transmembrane</keyword>
<feature type="transmembrane region" description="Helical" evidence="2">
    <location>
        <begin position="822"/>
        <end position="845"/>
    </location>
</feature>
<evidence type="ECO:0000313" key="3">
    <source>
        <dbReference type="EMBL" id="CAD9327680.1"/>
    </source>
</evidence>
<feature type="region of interest" description="Disordered" evidence="1">
    <location>
        <begin position="57"/>
        <end position="103"/>
    </location>
</feature>
<dbReference type="EMBL" id="HBGN01015297">
    <property type="protein sequence ID" value="CAD9327680.1"/>
    <property type="molecule type" value="Transcribed_RNA"/>
</dbReference>
<keyword evidence="2" id="KW-1133">Transmembrane helix</keyword>
<organism evidence="3">
    <name type="scientific">Ditylum brightwellii</name>
    <dbReference type="NCBI Taxonomy" id="49249"/>
    <lineage>
        <taxon>Eukaryota</taxon>
        <taxon>Sar</taxon>
        <taxon>Stramenopiles</taxon>
        <taxon>Ochrophyta</taxon>
        <taxon>Bacillariophyta</taxon>
        <taxon>Mediophyceae</taxon>
        <taxon>Lithodesmiophycidae</taxon>
        <taxon>Lithodesmiales</taxon>
        <taxon>Lithodesmiaceae</taxon>
        <taxon>Ditylum</taxon>
    </lineage>
</organism>
<evidence type="ECO:0000256" key="1">
    <source>
        <dbReference type="SAM" id="MobiDB-lite"/>
    </source>
</evidence>
<feature type="compositionally biased region" description="Basic residues" evidence="1">
    <location>
        <begin position="946"/>
        <end position="961"/>
    </location>
</feature>
<feature type="compositionally biased region" description="Basic and acidic residues" evidence="1">
    <location>
        <begin position="84"/>
        <end position="103"/>
    </location>
</feature>
<feature type="compositionally biased region" description="Basic residues" evidence="1">
    <location>
        <begin position="869"/>
        <end position="878"/>
    </location>
</feature>
<feature type="compositionally biased region" description="Polar residues" evidence="1">
    <location>
        <begin position="977"/>
        <end position="989"/>
    </location>
</feature>
<accession>A0A7S1Z3N9</accession>
<feature type="region of interest" description="Disordered" evidence="1">
    <location>
        <begin position="869"/>
        <end position="989"/>
    </location>
</feature>
<name>A0A7S1Z3N9_9STRA</name>
<protein>
    <submittedName>
        <fullName evidence="3">Uncharacterized protein</fullName>
    </submittedName>
</protein>
<proteinExistence type="predicted"/>
<reference evidence="3" key="1">
    <citation type="submission" date="2021-01" db="EMBL/GenBank/DDBJ databases">
        <authorList>
            <person name="Corre E."/>
            <person name="Pelletier E."/>
            <person name="Niang G."/>
            <person name="Scheremetjew M."/>
            <person name="Finn R."/>
            <person name="Kale V."/>
            <person name="Holt S."/>
            <person name="Cochrane G."/>
            <person name="Meng A."/>
            <person name="Brown T."/>
            <person name="Cohen L."/>
        </authorList>
    </citation>
    <scope>NUCLEOTIDE SEQUENCE</scope>
    <source>
        <strain evidence="3">Pop2</strain>
    </source>
</reference>
<gene>
    <name evidence="3" type="ORF">DBRI1063_LOCUS9824</name>
</gene>